<dbReference type="Gene3D" id="3.50.50.60">
    <property type="entry name" value="FAD/NAD(P)-binding domain"/>
    <property type="match status" value="1"/>
</dbReference>
<gene>
    <name evidence="3" type="ORF">GE061_013610</name>
</gene>
<dbReference type="PANTHER" id="PTHR10742">
    <property type="entry name" value="FLAVIN MONOAMINE OXIDASE"/>
    <property type="match status" value="1"/>
</dbReference>
<reference evidence="3" key="1">
    <citation type="journal article" date="2021" name="Mol. Ecol. Resour.">
        <title>Apolygus lucorum genome provides insights into omnivorousness and mesophyll feeding.</title>
        <authorList>
            <person name="Liu Y."/>
            <person name="Liu H."/>
            <person name="Wang H."/>
            <person name="Huang T."/>
            <person name="Liu B."/>
            <person name="Yang B."/>
            <person name="Yin L."/>
            <person name="Li B."/>
            <person name="Zhang Y."/>
            <person name="Zhang S."/>
            <person name="Jiang F."/>
            <person name="Zhang X."/>
            <person name="Ren Y."/>
            <person name="Wang B."/>
            <person name="Wang S."/>
            <person name="Lu Y."/>
            <person name="Wu K."/>
            <person name="Fan W."/>
            <person name="Wang G."/>
        </authorList>
    </citation>
    <scope>NUCLEOTIDE SEQUENCE</scope>
    <source>
        <strain evidence="3">12Hb</strain>
    </source>
</reference>
<dbReference type="EMBL" id="WIXP02000005">
    <property type="protein sequence ID" value="KAF6210504.1"/>
    <property type="molecule type" value="Genomic_DNA"/>
</dbReference>
<feature type="region of interest" description="Disordered" evidence="1">
    <location>
        <begin position="24"/>
        <end position="73"/>
    </location>
</feature>
<feature type="compositionally biased region" description="Basic and acidic residues" evidence="1">
    <location>
        <begin position="24"/>
        <end position="59"/>
    </location>
</feature>
<dbReference type="InterPro" id="IPR002937">
    <property type="entry name" value="Amino_oxidase"/>
</dbReference>
<dbReference type="PANTHER" id="PTHR10742:SF416">
    <property type="entry name" value="SPERMINE OXIDASE"/>
    <property type="match status" value="1"/>
</dbReference>
<proteinExistence type="predicted"/>
<comment type="caution">
    <text evidence="3">The sequence shown here is derived from an EMBL/GenBank/DDBJ whole genome shotgun (WGS) entry which is preliminary data.</text>
</comment>
<accession>A0A8S9XPE3</accession>
<dbReference type="Proteomes" id="UP000466442">
    <property type="component" value="Linkage Group LG5"/>
</dbReference>
<dbReference type="Gene3D" id="3.90.660.10">
    <property type="match status" value="1"/>
</dbReference>
<dbReference type="PRINTS" id="PR00419">
    <property type="entry name" value="ADXRDTASE"/>
</dbReference>
<evidence type="ECO:0000259" key="2">
    <source>
        <dbReference type="Pfam" id="PF01593"/>
    </source>
</evidence>
<evidence type="ECO:0000256" key="1">
    <source>
        <dbReference type="SAM" id="MobiDB-lite"/>
    </source>
</evidence>
<dbReference type="AlphaFoldDB" id="A0A8S9XPE3"/>
<dbReference type="InterPro" id="IPR050281">
    <property type="entry name" value="Flavin_monoamine_oxidase"/>
</dbReference>
<organism evidence="3 4">
    <name type="scientific">Apolygus lucorum</name>
    <name type="common">Small green plant bug</name>
    <name type="synonym">Lygocoris lucorum</name>
    <dbReference type="NCBI Taxonomy" id="248454"/>
    <lineage>
        <taxon>Eukaryota</taxon>
        <taxon>Metazoa</taxon>
        <taxon>Ecdysozoa</taxon>
        <taxon>Arthropoda</taxon>
        <taxon>Hexapoda</taxon>
        <taxon>Insecta</taxon>
        <taxon>Pterygota</taxon>
        <taxon>Neoptera</taxon>
        <taxon>Paraneoptera</taxon>
        <taxon>Hemiptera</taxon>
        <taxon>Heteroptera</taxon>
        <taxon>Panheteroptera</taxon>
        <taxon>Cimicomorpha</taxon>
        <taxon>Miridae</taxon>
        <taxon>Mirini</taxon>
        <taxon>Apolygus</taxon>
    </lineage>
</organism>
<dbReference type="InterPro" id="IPR036188">
    <property type="entry name" value="FAD/NAD-bd_sf"/>
</dbReference>
<dbReference type="GO" id="GO:0046592">
    <property type="term" value="F:polyamine oxidase activity"/>
    <property type="evidence" value="ECO:0007669"/>
    <property type="project" value="TreeGrafter"/>
</dbReference>
<keyword evidence="4" id="KW-1185">Reference proteome</keyword>
<evidence type="ECO:0000313" key="3">
    <source>
        <dbReference type="EMBL" id="KAF6210504.1"/>
    </source>
</evidence>
<evidence type="ECO:0000313" key="4">
    <source>
        <dbReference type="Proteomes" id="UP000466442"/>
    </source>
</evidence>
<feature type="domain" description="Amine oxidase" evidence="2">
    <location>
        <begin position="130"/>
        <end position="174"/>
    </location>
</feature>
<dbReference type="SUPFAM" id="SSF51905">
    <property type="entry name" value="FAD/NAD(P)-binding domain"/>
    <property type="match status" value="1"/>
</dbReference>
<sequence length="600" mass="66099">MLRRCSAVGKPGIIRFKGDIKMYEPEGQKDKCPSVNPKKDEKAAAPVKKEEEKKPKIKVDPPPTSGTSCTPSVIEGITGGRTDICLYTGGPCDVEPCVAAPWSLEAIPPHEDSTVDPPPDANVVVIGAGMAGLAAASHLIKNRVLNTIVLEATPRPGGRIRSVSMHGKILELGAPCPAASGRTCNCPVTSLATAYGFMQPGDSDPTNGLLVNCDGSERPLPVCMMAFNEFLVIREELKCVRYPPGQEDEMIQNFLKIRLNHLMESMPEEFMEVAIRTIAGLLTMVTKPKIVADAVASYTVAGDIRVPMGHVAILAPYLEQIGLDRIHYNKRVTRVKWGTVTREQRPRALVVCADGTTFKADYVIVTIPLGVLKWEMDTFFCPALPAPKTNAISKMTLVYKVMIVYKEVLYLSWATAMWVWRDTPLNRIWTKEDMECRDGWLKSIRSVQEIPGSDNLLKVTLEGPEAVLFCKMSDMEVMKDFTEFLKEWQGDKRVPFPQHMFRSCWSVDKNYRGSLPSATNPEVEKELMKPVPFDCGEDPTIFFAGDATAPSACGTIGGALISGYREAEHVVNLVVDAHNPQPHPCFVKCCVKNPRSDSNC</sequence>
<dbReference type="OrthoDB" id="337104at2759"/>
<feature type="domain" description="Amine oxidase" evidence="2">
    <location>
        <begin position="314"/>
        <end position="570"/>
    </location>
</feature>
<protein>
    <recommendedName>
        <fullName evidence="2">Amine oxidase domain-containing protein</fullName>
    </recommendedName>
</protein>
<dbReference type="SUPFAM" id="SSF54373">
    <property type="entry name" value="FAD-linked reductases, C-terminal domain"/>
    <property type="match status" value="1"/>
</dbReference>
<dbReference type="Pfam" id="PF01593">
    <property type="entry name" value="Amino_oxidase"/>
    <property type="match status" value="2"/>
</dbReference>
<name>A0A8S9XPE3_APOLU</name>